<dbReference type="GO" id="GO:0000150">
    <property type="term" value="F:DNA strand exchange activity"/>
    <property type="evidence" value="ECO:0007669"/>
    <property type="project" value="InterPro"/>
</dbReference>
<feature type="domain" description="Resolvase/invertase-type recombinase catalytic" evidence="2">
    <location>
        <begin position="43"/>
        <end position="189"/>
    </location>
</feature>
<dbReference type="CDD" id="cd00338">
    <property type="entry name" value="Ser_Recombinase"/>
    <property type="match status" value="1"/>
</dbReference>
<dbReference type="InterPro" id="IPR006119">
    <property type="entry name" value="Resolv_N"/>
</dbReference>
<organism evidence="3 4">
    <name type="scientific">Candidatus Yanofskybacteria bacterium GW2011_GWA2_44_9</name>
    <dbReference type="NCBI Taxonomy" id="1619025"/>
    <lineage>
        <taxon>Bacteria</taxon>
        <taxon>Candidatus Yanofskyibacteriota</taxon>
    </lineage>
</organism>
<gene>
    <name evidence="3" type="ORF">UW79_C0027G0009</name>
</gene>
<proteinExistence type="predicted"/>
<dbReference type="SUPFAM" id="SSF53041">
    <property type="entry name" value="Resolvase-like"/>
    <property type="match status" value="1"/>
</dbReference>
<accession>A0A0G1MJW8</accession>
<dbReference type="Gene3D" id="3.40.50.1390">
    <property type="entry name" value="Resolvase, N-terminal catalytic domain"/>
    <property type="match status" value="1"/>
</dbReference>
<dbReference type="AlphaFoldDB" id="A0A0G1MJW8"/>
<protein>
    <recommendedName>
        <fullName evidence="2">Resolvase/invertase-type recombinase catalytic domain-containing protein</fullName>
    </recommendedName>
</protein>
<name>A0A0G1MJW8_9BACT</name>
<reference evidence="3 4" key="1">
    <citation type="journal article" date="2015" name="Nature">
        <title>rRNA introns, odd ribosomes, and small enigmatic genomes across a large radiation of phyla.</title>
        <authorList>
            <person name="Brown C.T."/>
            <person name="Hug L.A."/>
            <person name="Thomas B.C."/>
            <person name="Sharon I."/>
            <person name="Castelle C.J."/>
            <person name="Singh A."/>
            <person name="Wilkins M.J."/>
            <person name="Williams K.H."/>
            <person name="Banfield J.F."/>
        </authorList>
    </citation>
    <scope>NUCLEOTIDE SEQUENCE [LARGE SCALE GENOMIC DNA]</scope>
</reference>
<evidence type="ECO:0000259" key="2">
    <source>
        <dbReference type="SMART" id="SM00857"/>
    </source>
</evidence>
<sequence length="190" mass="22208">MTKLKKLKNNNGNDGYDGRRIKTPTAVMPSLPTQMTKNKLNLFFAYTRVSSAKTDGNERSLSEQSRFIQEYARKNNIEILKEFREIPLSYKPKMTQFDVMLKELEDNKDIKGIILHSINTRISPYNQAKLYNLKESGYEFHFANEKLNSNSRCMMSVILIRWGISSFYVQELSRSIKKGIAYSRQKKRKC</sequence>
<dbReference type="EMBL" id="LCJR01000027">
    <property type="protein sequence ID" value="KKT81092.1"/>
    <property type="molecule type" value="Genomic_DNA"/>
</dbReference>
<dbReference type="Proteomes" id="UP000034032">
    <property type="component" value="Unassembled WGS sequence"/>
</dbReference>
<comment type="caution">
    <text evidence="3">The sequence shown here is derived from an EMBL/GenBank/DDBJ whole genome shotgun (WGS) entry which is preliminary data.</text>
</comment>
<dbReference type="InterPro" id="IPR036162">
    <property type="entry name" value="Resolvase-like_N_sf"/>
</dbReference>
<dbReference type="Pfam" id="PF00239">
    <property type="entry name" value="Resolvase"/>
    <property type="match status" value="1"/>
</dbReference>
<evidence type="ECO:0000256" key="1">
    <source>
        <dbReference type="SAM" id="MobiDB-lite"/>
    </source>
</evidence>
<evidence type="ECO:0000313" key="3">
    <source>
        <dbReference type="EMBL" id="KKT81092.1"/>
    </source>
</evidence>
<feature type="region of interest" description="Disordered" evidence="1">
    <location>
        <begin position="1"/>
        <end position="24"/>
    </location>
</feature>
<evidence type="ECO:0000313" key="4">
    <source>
        <dbReference type="Proteomes" id="UP000034032"/>
    </source>
</evidence>
<dbReference type="SMART" id="SM00857">
    <property type="entry name" value="Resolvase"/>
    <property type="match status" value="1"/>
</dbReference>
<dbReference type="GO" id="GO:0003677">
    <property type="term" value="F:DNA binding"/>
    <property type="evidence" value="ECO:0007669"/>
    <property type="project" value="InterPro"/>
</dbReference>